<dbReference type="RefSeq" id="WP_189414921.1">
    <property type="nucleotide sequence ID" value="NZ_BMYZ01000001.1"/>
</dbReference>
<name>A0ABQ3AP07_9GAMM</name>
<comment type="caution">
    <text evidence="2">The sequence shown here is derived from an EMBL/GenBank/DDBJ whole genome shotgun (WGS) entry which is preliminary data.</text>
</comment>
<gene>
    <name evidence="2" type="ORF">GCM10011613_00380</name>
</gene>
<evidence type="ECO:0000313" key="3">
    <source>
        <dbReference type="Proteomes" id="UP000619761"/>
    </source>
</evidence>
<dbReference type="EMBL" id="BMYZ01000001">
    <property type="protein sequence ID" value="GGY60981.1"/>
    <property type="molecule type" value="Genomic_DNA"/>
</dbReference>
<keyword evidence="1" id="KW-0175">Coiled coil</keyword>
<dbReference type="Proteomes" id="UP000619761">
    <property type="component" value="Unassembled WGS sequence"/>
</dbReference>
<sequence length="119" mass="13502">MRVPSFMTLACILFAAGAALLIFILTHKSPVVATAAPKVSAYEDEHKLSKYIAEVELKNELERDRIEQERKLARQAKAKKDSLECQFWMQQKAKSSTKNRKTEEKIAQFCELEGTITAL</sequence>
<proteinExistence type="predicted"/>
<keyword evidence="3" id="KW-1185">Reference proteome</keyword>
<evidence type="ECO:0000256" key="1">
    <source>
        <dbReference type="SAM" id="Coils"/>
    </source>
</evidence>
<accession>A0ABQ3AP07</accession>
<feature type="coiled-coil region" evidence="1">
    <location>
        <begin position="52"/>
        <end position="86"/>
    </location>
</feature>
<evidence type="ECO:0000313" key="2">
    <source>
        <dbReference type="EMBL" id="GGY60981.1"/>
    </source>
</evidence>
<organism evidence="2 3">
    <name type="scientific">Cellvibrio zantedeschiae</name>
    <dbReference type="NCBI Taxonomy" id="1237077"/>
    <lineage>
        <taxon>Bacteria</taxon>
        <taxon>Pseudomonadati</taxon>
        <taxon>Pseudomonadota</taxon>
        <taxon>Gammaproteobacteria</taxon>
        <taxon>Cellvibrionales</taxon>
        <taxon>Cellvibrionaceae</taxon>
        <taxon>Cellvibrio</taxon>
    </lineage>
</organism>
<reference evidence="3" key="1">
    <citation type="journal article" date="2019" name="Int. J. Syst. Evol. Microbiol.">
        <title>The Global Catalogue of Microorganisms (GCM) 10K type strain sequencing project: providing services to taxonomists for standard genome sequencing and annotation.</title>
        <authorList>
            <consortium name="The Broad Institute Genomics Platform"/>
            <consortium name="The Broad Institute Genome Sequencing Center for Infectious Disease"/>
            <person name="Wu L."/>
            <person name="Ma J."/>
        </authorList>
    </citation>
    <scope>NUCLEOTIDE SEQUENCE [LARGE SCALE GENOMIC DNA]</scope>
    <source>
        <strain evidence="3">KCTC 32239</strain>
    </source>
</reference>
<protein>
    <submittedName>
        <fullName evidence="2">Uncharacterized protein</fullName>
    </submittedName>
</protein>